<organism evidence="2 3">
    <name type="scientific">Hymenobacter roseosalivarius DSM 11622</name>
    <dbReference type="NCBI Taxonomy" id="645990"/>
    <lineage>
        <taxon>Bacteria</taxon>
        <taxon>Pseudomonadati</taxon>
        <taxon>Bacteroidota</taxon>
        <taxon>Cytophagia</taxon>
        <taxon>Cytophagales</taxon>
        <taxon>Hymenobacteraceae</taxon>
        <taxon>Hymenobacter</taxon>
    </lineage>
</organism>
<dbReference type="Proteomes" id="UP000192266">
    <property type="component" value="Unassembled WGS sequence"/>
</dbReference>
<dbReference type="GO" id="GO:0016810">
    <property type="term" value="F:hydrolase activity, acting on carbon-nitrogen (but not peptide) bonds"/>
    <property type="evidence" value="ECO:0007669"/>
    <property type="project" value="InterPro"/>
</dbReference>
<dbReference type="RefSeq" id="WP_084445558.1">
    <property type="nucleotide sequence ID" value="NZ_FWWW01000069.1"/>
</dbReference>
<keyword evidence="3" id="KW-1185">Reference proteome</keyword>
<keyword evidence="2" id="KW-0378">Hydrolase</keyword>
<name>A0A1W1VQ77_9BACT</name>
<evidence type="ECO:0000313" key="3">
    <source>
        <dbReference type="Proteomes" id="UP000192266"/>
    </source>
</evidence>
<dbReference type="PANTHER" id="PTHR22642:SF2">
    <property type="entry name" value="PROTEIN LONG AFTER FAR-RED 3"/>
    <property type="match status" value="1"/>
</dbReference>
<dbReference type="Gene3D" id="3.20.20.140">
    <property type="entry name" value="Metal-dependent hydrolases"/>
    <property type="match status" value="1"/>
</dbReference>
<dbReference type="InterPro" id="IPR011059">
    <property type="entry name" value="Metal-dep_hydrolase_composite"/>
</dbReference>
<evidence type="ECO:0000313" key="2">
    <source>
        <dbReference type="EMBL" id="SMB95509.1"/>
    </source>
</evidence>
<feature type="domain" description="Amidohydrolase 3" evidence="1">
    <location>
        <begin position="15"/>
        <end position="71"/>
    </location>
</feature>
<dbReference type="InterPro" id="IPR013108">
    <property type="entry name" value="Amidohydro_3"/>
</dbReference>
<gene>
    <name evidence="2" type="ORF">SAMN00120144_4107</name>
</gene>
<dbReference type="EMBL" id="FWWW01000069">
    <property type="protein sequence ID" value="SMB95509.1"/>
    <property type="molecule type" value="Genomic_DNA"/>
</dbReference>
<dbReference type="AlphaFoldDB" id="A0A1W1VQ77"/>
<protein>
    <submittedName>
        <fullName evidence="2">Amidohydrolase 3</fullName>
    </submittedName>
</protein>
<sequence>MPSLPGPADGGYYQPAVQAYTLGSAYAEFAEKEKGTLTVGKLADLAVLSQDIFGVPAPELPRTTSILTIVGAK</sequence>
<reference evidence="2 3" key="1">
    <citation type="submission" date="2017-04" db="EMBL/GenBank/DDBJ databases">
        <authorList>
            <person name="Afonso C.L."/>
            <person name="Miller P.J."/>
            <person name="Scott M.A."/>
            <person name="Spackman E."/>
            <person name="Goraichik I."/>
            <person name="Dimitrov K.M."/>
            <person name="Suarez D.L."/>
            <person name="Swayne D.E."/>
        </authorList>
    </citation>
    <scope>NUCLEOTIDE SEQUENCE [LARGE SCALE GENOMIC DNA]</scope>
    <source>
        <strain evidence="2 3">DSM 11622</strain>
    </source>
</reference>
<dbReference type="PANTHER" id="PTHR22642">
    <property type="entry name" value="IMIDAZOLONEPROPIONASE"/>
    <property type="match status" value="1"/>
</dbReference>
<dbReference type="OrthoDB" id="9767366at2"/>
<dbReference type="Pfam" id="PF07969">
    <property type="entry name" value="Amidohydro_3"/>
    <property type="match status" value="1"/>
</dbReference>
<accession>A0A1W1VQ77</accession>
<proteinExistence type="predicted"/>
<dbReference type="Gene3D" id="2.30.40.10">
    <property type="entry name" value="Urease, subunit C, domain 1"/>
    <property type="match status" value="1"/>
</dbReference>
<evidence type="ECO:0000259" key="1">
    <source>
        <dbReference type="Pfam" id="PF07969"/>
    </source>
</evidence>